<dbReference type="Pfam" id="PF14085">
    <property type="entry name" value="DUF4265"/>
    <property type="match status" value="1"/>
</dbReference>
<sequence>MKLLFHLDAGMWHGSATESLWVMEVGPGQYRLENSPFFAFDVSFQDVVLAKFVGGTLTFVQVLRRGGHSTYRIIPRPGRSSEVRQYWAALERQGCSYEEGPKGLLAVDVPPEVNIFEAYAALQAGEAGGAWSFEEGHCGHAVG</sequence>
<dbReference type="Proteomes" id="UP001374803">
    <property type="component" value="Chromosome"/>
</dbReference>
<dbReference type="InterPro" id="IPR025361">
    <property type="entry name" value="DUF4265"/>
</dbReference>
<proteinExistence type="predicted"/>
<evidence type="ECO:0000313" key="1">
    <source>
        <dbReference type="EMBL" id="WXB10648.1"/>
    </source>
</evidence>
<accession>A0ABZ2LL92</accession>
<reference evidence="1" key="1">
    <citation type="submission" date="2021-12" db="EMBL/GenBank/DDBJ databases">
        <title>Discovery of the Pendulisporaceae a myxobacterial family with distinct sporulation behavior and unique specialized metabolism.</title>
        <authorList>
            <person name="Garcia R."/>
            <person name="Popoff A."/>
            <person name="Bader C.D."/>
            <person name="Loehr J."/>
            <person name="Walesch S."/>
            <person name="Walt C."/>
            <person name="Boldt J."/>
            <person name="Bunk B."/>
            <person name="Haeckl F.J.F.P.J."/>
            <person name="Gunesch A.P."/>
            <person name="Birkelbach J."/>
            <person name="Nuebel U."/>
            <person name="Pietschmann T."/>
            <person name="Bach T."/>
            <person name="Mueller R."/>
        </authorList>
    </citation>
    <scope>NUCLEOTIDE SEQUENCE</scope>
    <source>
        <strain evidence="1">MSr11367</strain>
    </source>
</reference>
<dbReference type="EMBL" id="CP089983">
    <property type="protein sequence ID" value="WXB10648.1"/>
    <property type="molecule type" value="Genomic_DNA"/>
</dbReference>
<protein>
    <submittedName>
        <fullName evidence="1">DUF4265 domain-containing protein</fullName>
    </submittedName>
</protein>
<keyword evidence="2" id="KW-1185">Reference proteome</keyword>
<organism evidence="1 2">
    <name type="scientific">Pendulispora rubella</name>
    <dbReference type="NCBI Taxonomy" id="2741070"/>
    <lineage>
        <taxon>Bacteria</taxon>
        <taxon>Pseudomonadati</taxon>
        <taxon>Myxococcota</taxon>
        <taxon>Myxococcia</taxon>
        <taxon>Myxococcales</taxon>
        <taxon>Sorangiineae</taxon>
        <taxon>Pendulisporaceae</taxon>
        <taxon>Pendulispora</taxon>
    </lineage>
</organism>
<evidence type="ECO:0000313" key="2">
    <source>
        <dbReference type="Proteomes" id="UP001374803"/>
    </source>
</evidence>
<dbReference type="RefSeq" id="WP_394840321.1">
    <property type="nucleotide sequence ID" value="NZ_CP089929.1"/>
</dbReference>
<gene>
    <name evidence="1" type="ORF">LVJ94_25900</name>
</gene>
<name>A0ABZ2LL92_9BACT</name>